<reference evidence="2 3" key="3">
    <citation type="journal article" date="2013" name="Rice">
        <title>Improvement of the Oryza sativa Nipponbare reference genome using next generation sequence and optical map data.</title>
        <authorList>
            <person name="Kawahara Y."/>
            <person name="de la Bastide M."/>
            <person name="Hamilton J.P."/>
            <person name="Kanamori H."/>
            <person name="McCombie W.R."/>
            <person name="Ouyang S."/>
            <person name="Schwartz D.C."/>
            <person name="Tanaka T."/>
            <person name="Wu J."/>
            <person name="Zhou S."/>
            <person name="Childs K.L."/>
            <person name="Davidson R.M."/>
            <person name="Lin H."/>
            <person name="Quesada-Ocampo L."/>
            <person name="Vaillancourt B."/>
            <person name="Sakai H."/>
            <person name="Lee S.S."/>
            <person name="Kim J."/>
            <person name="Numa H."/>
            <person name="Itoh T."/>
            <person name="Buell C.R."/>
            <person name="Matsumoto T."/>
        </authorList>
    </citation>
    <scope>NUCLEOTIDE SEQUENCE [LARGE SCALE GENOMIC DNA]</scope>
    <source>
        <strain evidence="3">cv. Nipponbare</strain>
    </source>
</reference>
<organism evidence="2 3">
    <name type="scientific">Oryza sativa subsp. japonica</name>
    <name type="common">Rice</name>
    <dbReference type="NCBI Taxonomy" id="39947"/>
    <lineage>
        <taxon>Eukaryota</taxon>
        <taxon>Viridiplantae</taxon>
        <taxon>Streptophyta</taxon>
        <taxon>Embryophyta</taxon>
        <taxon>Tracheophyta</taxon>
        <taxon>Spermatophyta</taxon>
        <taxon>Magnoliopsida</taxon>
        <taxon>Liliopsida</taxon>
        <taxon>Poales</taxon>
        <taxon>Poaceae</taxon>
        <taxon>BOP clade</taxon>
        <taxon>Oryzoideae</taxon>
        <taxon>Oryzeae</taxon>
        <taxon>Oryzinae</taxon>
        <taxon>Oryza</taxon>
        <taxon>Oryza sativa</taxon>
    </lineage>
</organism>
<accession>A0A0P0YB68</accession>
<dbReference type="AlphaFoldDB" id="A0A0P0YB68"/>
<evidence type="ECO:0000313" key="3">
    <source>
        <dbReference type="Proteomes" id="UP000059680"/>
    </source>
</evidence>
<dbReference type="EMBL" id="AP014968">
    <property type="protein sequence ID" value="BAT17604.1"/>
    <property type="molecule type" value="Genomic_DNA"/>
</dbReference>
<proteinExistence type="predicted"/>
<dbReference type="PaxDb" id="39947-A0A0P0YB68"/>
<gene>
    <name evidence="2" type="ordered locus">Os12g0555901</name>
    <name evidence="2" type="ORF">OSNPB_120555901</name>
</gene>
<dbReference type="Gramene" id="Os12t0555901-00">
    <property type="protein sequence ID" value="Os12t0555901-00"/>
    <property type="gene ID" value="Os12g0555901"/>
</dbReference>
<reference evidence="3" key="1">
    <citation type="journal article" date="2005" name="Nature">
        <title>The map-based sequence of the rice genome.</title>
        <authorList>
            <consortium name="International rice genome sequencing project (IRGSP)"/>
            <person name="Matsumoto T."/>
            <person name="Wu J."/>
            <person name="Kanamori H."/>
            <person name="Katayose Y."/>
            <person name="Fujisawa M."/>
            <person name="Namiki N."/>
            <person name="Mizuno H."/>
            <person name="Yamamoto K."/>
            <person name="Antonio B.A."/>
            <person name="Baba T."/>
            <person name="Sakata K."/>
            <person name="Nagamura Y."/>
            <person name="Aoki H."/>
            <person name="Arikawa K."/>
            <person name="Arita K."/>
            <person name="Bito T."/>
            <person name="Chiden Y."/>
            <person name="Fujitsuka N."/>
            <person name="Fukunaka R."/>
            <person name="Hamada M."/>
            <person name="Harada C."/>
            <person name="Hayashi A."/>
            <person name="Hijishita S."/>
            <person name="Honda M."/>
            <person name="Hosokawa S."/>
            <person name="Ichikawa Y."/>
            <person name="Idonuma A."/>
            <person name="Iijima M."/>
            <person name="Ikeda M."/>
            <person name="Ikeno M."/>
            <person name="Ito K."/>
            <person name="Ito S."/>
            <person name="Ito T."/>
            <person name="Ito Y."/>
            <person name="Ito Y."/>
            <person name="Iwabuchi A."/>
            <person name="Kamiya K."/>
            <person name="Karasawa W."/>
            <person name="Kurita K."/>
            <person name="Katagiri S."/>
            <person name="Kikuta A."/>
            <person name="Kobayashi H."/>
            <person name="Kobayashi N."/>
            <person name="Machita K."/>
            <person name="Maehara T."/>
            <person name="Masukawa M."/>
            <person name="Mizubayashi T."/>
            <person name="Mukai Y."/>
            <person name="Nagasaki H."/>
            <person name="Nagata Y."/>
            <person name="Naito S."/>
            <person name="Nakashima M."/>
            <person name="Nakama Y."/>
            <person name="Nakamichi Y."/>
            <person name="Nakamura M."/>
            <person name="Meguro A."/>
            <person name="Negishi M."/>
            <person name="Ohta I."/>
            <person name="Ohta T."/>
            <person name="Okamoto M."/>
            <person name="Ono N."/>
            <person name="Saji S."/>
            <person name="Sakaguchi M."/>
            <person name="Sakai K."/>
            <person name="Shibata M."/>
            <person name="Shimokawa T."/>
            <person name="Song J."/>
            <person name="Takazaki Y."/>
            <person name="Terasawa K."/>
            <person name="Tsugane M."/>
            <person name="Tsuji K."/>
            <person name="Ueda S."/>
            <person name="Waki K."/>
            <person name="Yamagata H."/>
            <person name="Yamamoto M."/>
            <person name="Yamamoto S."/>
            <person name="Yamane H."/>
            <person name="Yoshiki S."/>
            <person name="Yoshihara R."/>
            <person name="Yukawa K."/>
            <person name="Zhong H."/>
            <person name="Yano M."/>
            <person name="Yuan Q."/>
            <person name="Ouyang S."/>
            <person name="Liu J."/>
            <person name="Jones K.M."/>
            <person name="Gansberger K."/>
            <person name="Moffat K."/>
            <person name="Hill J."/>
            <person name="Bera J."/>
            <person name="Fadrosh D."/>
            <person name="Jin S."/>
            <person name="Johri S."/>
            <person name="Kim M."/>
            <person name="Overton L."/>
            <person name="Reardon M."/>
            <person name="Tsitrin T."/>
            <person name="Vuong H."/>
            <person name="Weaver B."/>
            <person name="Ciecko A."/>
            <person name="Tallon L."/>
            <person name="Jackson J."/>
            <person name="Pai G."/>
            <person name="Aken S.V."/>
            <person name="Utterback T."/>
            <person name="Reidmuller S."/>
            <person name="Feldblyum T."/>
            <person name="Hsiao J."/>
            <person name="Zismann V."/>
            <person name="Iobst S."/>
            <person name="de Vazeille A.R."/>
            <person name="Buell C.R."/>
            <person name="Ying K."/>
            <person name="Li Y."/>
            <person name="Lu T."/>
            <person name="Huang Y."/>
            <person name="Zhao Q."/>
            <person name="Feng Q."/>
            <person name="Zhang L."/>
            <person name="Zhu J."/>
            <person name="Weng Q."/>
            <person name="Mu J."/>
            <person name="Lu Y."/>
            <person name="Fan D."/>
            <person name="Liu Y."/>
            <person name="Guan J."/>
            <person name="Zhang Y."/>
            <person name="Yu S."/>
            <person name="Liu X."/>
            <person name="Zhang Y."/>
            <person name="Hong G."/>
            <person name="Han B."/>
            <person name="Choisne N."/>
            <person name="Demange N."/>
            <person name="Orjeda G."/>
            <person name="Samain S."/>
            <person name="Cattolico L."/>
            <person name="Pelletier E."/>
            <person name="Couloux A."/>
            <person name="Segurens B."/>
            <person name="Wincker P."/>
            <person name="D'Hont A."/>
            <person name="Scarpelli C."/>
            <person name="Weissenbach J."/>
            <person name="Salanoubat M."/>
            <person name="Quetier F."/>
            <person name="Yu Y."/>
            <person name="Kim H.R."/>
            <person name="Rambo T."/>
            <person name="Currie J."/>
            <person name="Collura K."/>
            <person name="Luo M."/>
            <person name="Yang T."/>
            <person name="Ammiraju J.S.S."/>
            <person name="Engler F."/>
            <person name="Soderlund C."/>
            <person name="Wing R.A."/>
            <person name="Palmer L.E."/>
            <person name="de la Bastide M."/>
            <person name="Spiegel L."/>
            <person name="Nascimento L."/>
            <person name="Zutavern T."/>
            <person name="O'Shaughnessy A."/>
            <person name="Dike S."/>
            <person name="Dedhia N."/>
            <person name="Preston R."/>
            <person name="Balija V."/>
            <person name="McCombie W.R."/>
            <person name="Chow T."/>
            <person name="Chen H."/>
            <person name="Chung M."/>
            <person name="Chen C."/>
            <person name="Shaw J."/>
            <person name="Wu H."/>
            <person name="Hsiao K."/>
            <person name="Chao Y."/>
            <person name="Chu M."/>
            <person name="Cheng C."/>
            <person name="Hour A."/>
            <person name="Lee P."/>
            <person name="Lin S."/>
            <person name="Lin Y."/>
            <person name="Liou J."/>
            <person name="Liu S."/>
            <person name="Hsing Y."/>
            <person name="Raghuvanshi S."/>
            <person name="Mohanty A."/>
            <person name="Bharti A.K."/>
            <person name="Gaur A."/>
            <person name="Gupta V."/>
            <person name="Kumar D."/>
            <person name="Ravi V."/>
            <person name="Vij S."/>
            <person name="Kapur A."/>
            <person name="Khurana P."/>
            <person name="Khurana P."/>
            <person name="Khurana J.P."/>
            <person name="Tyagi A.K."/>
            <person name="Gaikwad K."/>
            <person name="Singh A."/>
            <person name="Dalal V."/>
            <person name="Srivastava S."/>
            <person name="Dixit A."/>
            <person name="Pal A.K."/>
            <person name="Ghazi I.A."/>
            <person name="Yadav M."/>
            <person name="Pandit A."/>
            <person name="Bhargava A."/>
            <person name="Sureshbabu K."/>
            <person name="Batra K."/>
            <person name="Sharma T.R."/>
            <person name="Mohapatra T."/>
            <person name="Singh N.K."/>
            <person name="Messing J."/>
            <person name="Nelson A.B."/>
            <person name="Fuks G."/>
            <person name="Kavchok S."/>
            <person name="Keizer G."/>
            <person name="Linton E."/>
            <person name="Llaca V."/>
            <person name="Song R."/>
            <person name="Tanyolac B."/>
            <person name="Young S."/>
            <person name="Ho-Il K."/>
            <person name="Hahn J.H."/>
            <person name="Sangsakoo G."/>
            <person name="Vanavichit A."/>
            <person name="de Mattos Luiz.A.T."/>
            <person name="Zimmer P.D."/>
            <person name="Malone G."/>
            <person name="Dellagostin O."/>
            <person name="de Oliveira A.C."/>
            <person name="Bevan M."/>
            <person name="Bancroft I."/>
            <person name="Minx P."/>
            <person name="Cordum H."/>
            <person name="Wilson R."/>
            <person name="Cheng Z."/>
            <person name="Jin W."/>
            <person name="Jiang J."/>
            <person name="Leong S.A."/>
            <person name="Iwama H."/>
            <person name="Gojobori T."/>
            <person name="Itoh T."/>
            <person name="Niimura Y."/>
            <person name="Fujii Y."/>
            <person name="Habara T."/>
            <person name="Sakai H."/>
            <person name="Sato Y."/>
            <person name="Wilson G."/>
            <person name="Kumar K."/>
            <person name="McCouch S."/>
            <person name="Juretic N."/>
            <person name="Hoen D."/>
            <person name="Wright S."/>
            <person name="Bruskiewich R."/>
            <person name="Bureau T."/>
            <person name="Miyao A."/>
            <person name="Hirochika H."/>
            <person name="Nishikawa T."/>
            <person name="Kadowaki K."/>
            <person name="Sugiura M."/>
            <person name="Burr B."/>
            <person name="Sasaki T."/>
        </authorList>
    </citation>
    <scope>NUCLEOTIDE SEQUENCE [LARGE SCALE GENOMIC DNA]</scope>
    <source>
        <strain evidence="3">cv. Nipponbare</strain>
    </source>
</reference>
<dbReference type="InParanoid" id="A0A0P0YB68"/>
<dbReference type="Proteomes" id="UP000059680">
    <property type="component" value="Chromosome 12"/>
</dbReference>
<keyword evidence="3" id="KW-1185">Reference proteome</keyword>
<sequence>MFRSDVTNQVHPNRIIDRLDDYPGPVLRLVFVLDVAAKPESVELLVAERARHLRRLLLAFAPLRLLHPNQRICHHTTKSALPKHEPCSLASAARRSHESMSIAAAAAGAHGSWAGRGGGAQTGGRESGRAAAA</sequence>
<evidence type="ECO:0000313" key="2">
    <source>
        <dbReference type="EMBL" id="BAT17604.1"/>
    </source>
</evidence>
<name>A0A0P0YB68_ORYSJ</name>
<reference evidence="2 3" key="2">
    <citation type="journal article" date="2013" name="Plant Cell Physiol.">
        <title>Rice Annotation Project Database (RAP-DB): an integrative and interactive database for rice genomics.</title>
        <authorList>
            <person name="Sakai H."/>
            <person name="Lee S.S."/>
            <person name="Tanaka T."/>
            <person name="Numa H."/>
            <person name="Kim J."/>
            <person name="Kawahara Y."/>
            <person name="Wakimoto H."/>
            <person name="Yang C.C."/>
            <person name="Iwamoto M."/>
            <person name="Abe T."/>
            <person name="Yamada Y."/>
            <person name="Muto A."/>
            <person name="Inokuchi H."/>
            <person name="Ikemura T."/>
            <person name="Matsumoto T."/>
            <person name="Sasaki T."/>
            <person name="Itoh T."/>
        </authorList>
    </citation>
    <scope>NUCLEOTIDE SEQUENCE [LARGE SCALE GENOMIC DNA]</scope>
    <source>
        <strain evidence="3">cv. Nipponbare</strain>
    </source>
</reference>
<protein>
    <submittedName>
        <fullName evidence="2">Os12g0555901 protein</fullName>
    </submittedName>
</protein>
<feature type="non-terminal residue" evidence="2">
    <location>
        <position position="1"/>
    </location>
</feature>
<feature type="region of interest" description="Disordered" evidence="1">
    <location>
        <begin position="109"/>
        <end position="133"/>
    </location>
</feature>
<evidence type="ECO:0000256" key="1">
    <source>
        <dbReference type="SAM" id="MobiDB-lite"/>
    </source>
</evidence>